<gene>
    <name evidence="4" type="ORF">IE81DRAFT_366897</name>
</gene>
<dbReference type="PROSITE" id="PS50404">
    <property type="entry name" value="GST_NTER"/>
    <property type="match status" value="1"/>
</dbReference>
<dbReference type="Gene3D" id="3.40.30.10">
    <property type="entry name" value="Glutaredoxin"/>
    <property type="match status" value="1"/>
</dbReference>
<dbReference type="SUPFAM" id="SSF47616">
    <property type="entry name" value="GST C-terminal domain-like"/>
    <property type="match status" value="1"/>
</dbReference>
<keyword evidence="5" id="KW-1185">Reference proteome</keyword>
<dbReference type="Proteomes" id="UP000245783">
    <property type="component" value="Unassembled WGS sequence"/>
</dbReference>
<dbReference type="STRING" id="1522189.A0A316VWY8"/>
<evidence type="ECO:0000259" key="2">
    <source>
        <dbReference type="PROSITE" id="PS50404"/>
    </source>
</evidence>
<feature type="domain" description="GST C-terminal" evidence="3">
    <location>
        <begin position="106"/>
        <end position="229"/>
    </location>
</feature>
<evidence type="ECO:0000313" key="4">
    <source>
        <dbReference type="EMBL" id="PWN42167.1"/>
    </source>
</evidence>
<protein>
    <submittedName>
        <fullName evidence="4">Glutathione S-transferase</fullName>
    </submittedName>
</protein>
<feature type="region of interest" description="Disordered" evidence="1">
    <location>
        <begin position="217"/>
        <end position="237"/>
    </location>
</feature>
<dbReference type="SFLD" id="SFLDG00358">
    <property type="entry name" value="Main_(cytGST)"/>
    <property type="match status" value="1"/>
</dbReference>
<dbReference type="RefSeq" id="XP_025369327.1">
    <property type="nucleotide sequence ID" value="XM_025517038.1"/>
</dbReference>
<dbReference type="PROSITE" id="PS50405">
    <property type="entry name" value="GST_CTER"/>
    <property type="match status" value="1"/>
</dbReference>
<dbReference type="Pfam" id="PF13409">
    <property type="entry name" value="GST_N_2"/>
    <property type="match status" value="1"/>
</dbReference>
<feature type="compositionally biased region" description="Low complexity" evidence="1">
    <location>
        <begin position="226"/>
        <end position="237"/>
    </location>
</feature>
<dbReference type="GO" id="GO:0016034">
    <property type="term" value="F:maleylacetoacetate isomerase activity"/>
    <property type="evidence" value="ECO:0007669"/>
    <property type="project" value="TreeGrafter"/>
</dbReference>
<evidence type="ECO:0000256" key="1">
    <source>
        <dbReference type="SAM" id="MobiDB-lite"/>
    </source>
</evidence>
<dbReference type="EMBL" id="KZ819383">
    <property type="protein sequence ID" value="PWN42167.1"/>
    <property type="molecule type" value="Genomic_DNA"/>
</dbReference>
<dbReference type="InterPro" id="IPR004046">
    <property type="entry name" value="GST_C"/>
</dbReference>
<dbReference type="PANTHER" id="PTHR42673:SF4">
    <property type="entry name" value="MALEYLACETOACETATE ISOMERASE"/>
    <property type="match status" value="1"/>
</dbReference>
<sequence>MIAQQHHLTLYSMWASSCAQRLWIALHYKGLEYDLIPVDLVKDEHLGSAYVENISAHKTVPVLKVDLTGSSPSDSPLILRQSLTALHWLEDAYPARPSLLPAWQTDPLKRAHVEDLVNLMAVDIQPVTNRRVALRAEAMGATYEQWVSEICAGGFDSYERLVAKSAGKYSVGDEITLADVVLYAQVDLAVGAAKMSIDAYPTISRIFDNLKQHPSFAQAEKRKQPDAPAQRAAAAKS</sequence>
<dbReference type="InParanoid" id="A0A316VWY8"/>
<proteinExistence type="predicted"/>
<dbReference type="GO" id="GO:0006559">
    <property type="term" value="P:L-phenylalanine catabolic process"/>
    <property type="evidence" value="ECO:0007669"/>
    <property type="project" value="TreeGrafter"/>
</dbReference>
<dbReference type="InterPro" id="IPR040079">
    <property type="entry name" value="Glutathione_S-Trfase"/>
</dbReference>
<dbReference type="Pfam" id="PF14497">
    <property type="entry name" value="GST_C_3"/>
    <property type="match status" value="1"/>
</dbReference>
<keyword evidence="4" id="KW-0808">Transferase</keyword>
<dbReference type="Gene3D" id="1.20.1050.10">
    <property type="match status" value="1"/>
</dbReference>
<feature type="domain" description="GST N-terminal" evidence="2">
    <location>
        <begin position="6"/>
        <end position="97"/>
    </location>
</feature>
<dbReference type="SUPFAM" id="SSF52833">
    <property type="entry name" value="Thioredoxin-like"/>
    <property type="match status" value="1"/>
</dbReference>
<evidence type="ECO:0000259" key="3">
    <source>
        <dbReference type="PROSITE" id="PS50405"/>
    </source>
</evidence>
<dbReference type="GO" id="GO:0006749">
    <property type="term" value="P:glutathione metabolic process"/>
    <property type="evidence" value="ECO:0007669"/>
    <property type="project" value="TreeGrafter"/>
</dbReference>
<dbReference type="GO" id="GO:0005739">
    <property type="term" value="C:mitochondrion"/>
    <property type="evidence" value="ECO:0007669"/>
    <property type="project" value="TreeGrafter"/>
</dbReference>
<dbReference type="GeneID" id="37038908"/>
<evidence type="ECO:0000313" key="5">
    <source>
        <dbReference type="Proteomes" id="UP000245783"/>
    </source>
</evidence>
<dbReference type="PANTHER" id="PTHR42673">
    <property type="entry name" value="MALEYLACETOACETATE ISOMERASE"/>
    <property type="match status" value="1"/>
</dbReference>
<accession>A0A316VWY8</accession>
<dbReference type="InterPro" id="IPR004045">
    <property type="entry name" value="Glutathione_S-Trfase_N"/>
</dbReference>
<dbReference type="InterPro" id="IPR036282">
    <property type="entry name" value="Glutathione-S-Trfase_C_sf"/>
</dbReference>
<dbReference type="InterPro" id="IPR036249">
    <property type="entry name" value="Thioredoxin-like_sf"/>
</dbReference>
<organism evidence="4 5">
    <name type="scientific">Ceraceosorus guamensis</name>
    <dbReference type="NCBI Taxonomy" id="1522189"/>
    <lineage>
        <taxon>Eukaryota</taxon>
        <taxon>Fungi</taxon>
        <taxon>Dikarya</taxon>
        <taxon>Basidiomycota</taxon>
        <taxon>Ustilaginomycotina</taxon>
        <taxon>Exobasidiomycetes</taxon>
        <taxon>Ceraceosorales</taxon>
        <taxon>Ceraceosoraceae</taxon>
        <taxon>Ceraceosorus</taxon>
    </lineage>
</organism>
<dbReference type="AlphaFoldDB" id="A0A316VWY8"/>
<dbReference type="OrthoDB" id="422574at2759"/>
<dbReference type="InterPro" id="IPR010987">
    <property type="entry name" value="Glutathione-S-Trfase_C-like"/>
</dbReference>
<reference evidence="4 5" key="1">
    <citation type="journal article" date="2018" name="Mol. Biol. Evol.">
        <title>Broad Genomic Sampling Reveals a Smut Pathogenic Ancestry of the Fungal Clade Ustilaginomycotina.</title>
        <authorList>
            <person name="Kijpornyongpan T."/>
            <person name="Mondo S.J."/>
            <person name="Barry K."/>
            <person name="Sandor L."/>
            <person name="Lee J."/>
            <person name="Lipzen A."/>
            <person name="Pangilinan J."/>
            <person name="LaButti K."/>
            <person name="Hainaut M."/>
            <person name="Henrissat B."/>
            <person name="Grigoriev I.V."/>
            <person name="Spatafora J.W."/>
            <person name="Aime M.C."/>
        </authorList>
    </citation>
    <scope>NUCLEOTIDE SEQUENCE [LARGE SCALE GENOMIC DNA]</scope>
    <source>
        <strain evidence="4 5">MCA 4658</strain>
    </source>
</reference>
<dbReference type="SFLD" id="SFLDS00019">
    <property type="entry name" value="Glutathione_Transferase_(cytos"/>
    <property type="match status" value="1"/>
</dbReference>
<dbReference type="GO" id="GO:0004364">
    <property type="term" value="F:glutathione transferase activity"/>
    <property type="evidence" value="ECO:0007669"/>
    <property type="project" value="TreeGrafter"/>
</dbReference>
<name>A0A316VWY8_9BASI</name>